<dbReference type="SUPFAM" id="SSF48208">
    <property type="entry name" value="Six-hairpin glycosidases"/>
    <property type="match status" value="1"/>
</dbReference>
<organism evidence="5 6">
    <name type="scientific">Microbispora cellulosiformans</name>
    <dbReference type="NCBI Taxonomy" id="2614688"/>
    <lineage>
        <taxon>Bacteria</taxon>
        <taxon>Bacillati</taxon>
        <taxon>Actinomycetota</taxon>
        <taxon>Actinomycetes</taxon>
        <taxon>Streptosporangiales</taxon>
        <taxon>Streptosporangiaceae</taxon>
        <taxon>Microbispora</taxon>
    </lineage>
</organism>
<dbReference type="Proteomes" id="UP000327011">
    <property type="component" value="Unassembled WGS sequence"/>
</dbReference>
<keyword evidence="5" id="KW-0378">Hydrolase</keyword>
<feature type="region of interest" description="Disordered" evidence="1">
    <location>
        <begin position="1"/>
        <end position="28"/>
    </location>
</feature>
<evidence type="ECO:0000259" key="2">
    <source>
        <dbReference type="Pfam" id="PF07944"/>
    </source>
</evidence>
<evidence type="ECO:0000259" key="3">
    <source>
        <dbReference type="Pfam" id="PF20736"/>
    </source>
</evidence>
<evidence type="ECO:0000313" key="5">
    <source>
        <dbReference type="EMBL" id="KAA9375475.1"/>
    </source>
</evidence>
<dbReference type="Pfam" id="PF20737">
    <property type="entry name" value="Glyco_hydro127C"/>
    <property type="match status" value="1"/>
</dbReference>
<keyword evidence="6" id="KW-1185">Reference proteome</keyword>
<comment type="caution">
    <text evidence="5">The sequence shown here is derived from an EMBL/GenBank/DDBJ whole genome shotgun (WGS) entry which is preliminary data.</text>
</comment>
<dbReference type="Pfam" id="PF20736">
    <property type="entry name" value="Glyco_hydro127M"/>
    <property type="match status" value="1"/>
</dbReference>
<proteinExistence type="predicted"/>
<name>A0A5J5JYI6_9ACTN</name>
<dbReference type="RefSeq" id="WP_150937295.1">
    <property type="nucleotide sequence ID" value="NZ_VYTZ01000011.1"/>
</dbReference>
<feature type="domain" description="Non-reducing end beta-L-arabinofuranosidase-like GH127 C-terminal" evidence="4">
    <location>
        <begin position="537"/>
        <end position="651"/>
    </location>
</feature>
<feature type="domain" description="Non-reducing end beta-L-arabinofuranosidase-like GH127 middle" evidence="3">
    <location>
        <begin position="441"/>
        <end position="535"/>
    </location>
</feature>
<dbReference type="InterPro" id="IPR049049">
    <property type="entry name" value="Beta-AFase-like_GH127_C"/>
</dbReference>
<dbReference type="InterPro" id="IPR012878">
    <property type="entry name" value="Beta-AFase-like_GH127_cat"/>
</dbReference>
<protein>
    <submittedName>
        <fullName evidence="5">Glycoside hydrolase family 127 protein</fullName>
    </submittedName>
</protein>
<gene>
    <name evidence="5" type="ORF">F5972_27360</name>
</gene>
<dbReference type="Pfam" id="PF07944">
    <property type="entry name" value="Beta-AFase-like_GH127_cat"/>
    <property type="match status" value="1"/>
</dbReference>
<dbReference type="InterPro" id="IPR008928">
    <property type="entry name" value="6-hairpin_glycosidase_sf"/>
</dbReference>
<dbReference type="PANTHER" id="PTHR43465">
    <property type="entry name" value="DUF1680 DOMAIN PROTEIN (AFU_ORTHOLOGUE AFUA_1G08910)"/>
    <property type="match status" value="1"/>
</dbReference>
<dbReference type="InterPro" id="IPR049046">
    <property type="entry name" value="Beta-AFase-like_GH127_middle"/>
</dbReference>
<accession>A0A5J5JYI6</accession>
<dbReference type="PANTHER" id="PTHR43465:SF2">
    <property type="entry name" value="DUF1680 DOMAIN PROTEIN (AFU_ORTHOLOGUE AFUA_1G08910)"/>
    <property type="match status" value="1"/>
</dbReference>
<dbReference type="GO" id="GO:0016787">
    <property type="term" value="F:hydrolase activity"/>
    <property type="evidence" value="ECO:0007669"/>
    <property type="project" value="UniProtKB-KW"/>
</dbReference>
<evidence type="ECO:0000256" key="1">
    <source>
        <dbReference type="SAM" id="MobiDB-lite"/>
    </source>
</evidence>
<dbReference type="EMBL" id="VYTZ01000011">
    <property type="protein sequence ID" value="KAA9375475.1"/>
    <property type="molecule type" value="Genomic_DNA"/>
</dbReference>
<dbReference type="AlphaFoldDB" id="A0A5J5JYI6"/>
<dbReference type="InterPro" id="IPR049174">
    <property type="entry name" value="Beta-AFase-like"/>
</dbReference>
<reference evidence="5 6" key="1">
    <citation type="submission" date="2019-09" db="EMBL/GenBank/DDBJ databases">
        <title>Screening of Novel Bioactive Compounds from Soil-Associated.</title>
        <authorList>
            <person name="Gong X."/>
        </authorList>
    </citation>
    <scope>NUCLEOTIDE SEQUENCE [LARGE SCALE GENOMIC DNA]</scope>
    <source>
        <strain evidence="5 6">Gxj-6</strain>
    </source>
</reference>
<evidence type="ECO:0000313" key="6">
    <source>
        <dbReference type="Proteomes" id="UP000327011"/>
    </source>
</evidence>
<dbReference type="GO" id="GO:0005975">
    <property type="term" value="P:carbohydrate metabolic process"/>
    <property type="evidence" value="ECO:0007669"/>
    <property type="project" value="InterPro"/>
</dbReference>
<feature type="domain" description="Non-reducing end beta-L-arabinofuranosidase-like GH127 catalytic" evidence="2">
    <location>
        <begin position="51"/>
        <end position="429"/>
    </location>
</feature>
<evidence type="ECO:0000259" key="4">
    <source>
        <dbReference type="Pfam" id="PF20737"/>
    </source>
</evidence>
<sequence length="656" mass="71043">MTEQKLSEPPPAGLGPREPTAPVAPVAPRPGAVVTLRPLGVHEARLDPGGLLGRWQRRNAEDTIPHCVDNLHAHGNIANLRAAAGESGDAFTGMWFADSDVHKTLEGAAWELASSPGDASLRSFVDDTTALLARAQGPDGYLNSYFTVAAPDERWRRPEWSHELYCAGHLVQAAVAAARTGVRPDLAAVARRFADLLVERFGPGGAEEVCGHPEIETALAELYRLTGHRPYLDLARRFLDLRGRGLLGPGRFGPAYYQDHVPVREAAEVTGHAVRQLYLLAGMVDVGVETGDHTLLDAAERLWEDAVHRRTYVTGAHGSRHRDEAYGDPYELPPDRAYAETCAAIASFQWNWRLLLATGRARYADEMERALYNAVAVAVSLDGRRFFYSNPLQSRTGHTGSGEEAQARRLPWYSCACCPPNIARLMASLHGYLATAAGDGLQIHLYAAGSVTAEVAGSAVRVDVRTEYPWQGRIELTVTSEADTPWTLALRVPDWCDAYAVRIGGGPVTAPARDGYVRLTRVWAPGTTVVLDLEMPVRRVTAHPRVDAVRGCVALARGPLVYCLEQADLPPGTVLEDVRLDPAVAVEAGRREDLPDFPVVLTAGGRLAEPGASLYAAAPARERHGAPLTLTAVPYFLWGNRSEGPMRVWIPVAATG</sequence>